<dbReference type="SUPFAM" id="SSF54637">
    <property type="entry name" value="Thioesterase/thiol ester dehydrase-isomerase"/>
    <property type="match status" value="1"/>
</dbReference>
<keyword evidence="2" id="KW-1185">Reference proteome</keyword>
<sequence length="146" mass="17027">MTIVPEEWLDYNGHVSEFRYLQAFGDNSDTLFRRVGIDETYRAGGHSLYTVETHMHNLREITQGAHLTFTLQILDLDVKRLHIFHTMYADGHEVATAEQMLIHVDMARGKATPMPDWLYDRLTAIHREDQELPRPDRVGRVIGIRR</sequence>
<accession>A0ABW3M7U4</accession>
<dbReference type="InterPro" id="IPR029069">
    <property type="entry name" value="HotDog_dom_sf"/>
</dbReference>
<reference evidence="2" key="1">
    <citation type="journal article" date="2019" name="Int. J. Syst. Evol. Microbiol.">
        <title>The Global Catalogue of Microorganisms (GCM) 10K type strain sequencing project: providing services to taxonomists for standard genome sequencing and annotation.</title>
        <authorList>
            <consortium name="The Broad Institute Genomics Platform"/>
            <consortium name="The Broad Institute Genome Sequencing Center for Infectious Disease"/>
            <person name="Wu L."/>
            <person name="Ma J."/>
        </authorList>
    </citation>
    <scope>NUCLEOTIDE SEQUENCE [LARGE SCALE GENOMIC DNA]</scope>
    <source>
        <strain evidence="2">JCM 31486</strain>
    </source>
</reference>
<proteinExistence type="predicted"/>
<dbReference type="Gene3D" id="3.10.129.10">
    <property type="entry name" value="Hotdog Thioesterase"/>
    <property type="match status" value="1"/>
</dbReference>
<dbReference type="CDD" id="cd00586">
    <property type="entry name" value="4HBT"/>
    <property type="match status" value="1"/>
</dbReference>
<organism evidence="1 2">
    <name type="scientific">Kibdelosporangium lantanae</name>
    <dbReference type="NCBI Taxonomy" id="1497396"/>
    <lineage>
        <taxon>Bacteria</taxon>
        <taxon>Bacillati</taxon>
        <taxon>Actinomycetota</taxon>
        <taxon>Actinomycetes</taxon>
        <taxon>Pseudonocardiales</taxon>
        <taxon>Pseudonocardiaceae</taxon>
        <taxon>Kibdelosporangium</taxon>
    </lineage>
</organism>
<dbReference type="Proteomes" id="UP001597045">
    <property type="component" value="Unassembled WGS sequence"/>
</dbReference>
<evidence type="ECO:0000313" key="2">
    <source>
        <dbReference type="Proteomes" id="UP001597045"/>
    </source>
</evidence>
<evidence type="ECO:0000313" key="1">
    <source>
        <dbReference type="EMBL" id="MFD1045399.1"/>
    </source>
</evidence>
<dbReference type="EMBL" id="JBHTIS010000287">
    <property type="protein sequence ID" value="MFD1045399.1"/>
    <property type="molecule type" value="Genomic_DNA"/>
</dbReference>
<protein>
    <submittedName>
        <fullName evidence="1">Thioesterase family protein</fullName>
    </submittedName>
</protein>
<comment type="caution">
    <text evidence="1">The sequence shown here is derived from an EMBL/GenBank/DDBJ whole genome shotgun (WGS) entry which is preliminary data.</text>
</comment>
<name>A0ABW3M7U4_9PSEU</name>
<dbReference type="Pfam" id="PF13279">
    <property type="entry name" value="4HBT_2"/>
    <property type="match status" value="1"/>
</dbReference>
<gene>
    <name evidence="1" type="ORF">ACFQ1S_07260</name>
</gene>